<dbReference type="GO" id="GO:0005737">
    <property type="term" value="C:cytoplasm"/>
    <property type="evidence" value="ECO:0007669"/>
    <property type="project" value="TreeGrafter"/>
</dbReference>
<dbReference type="Proteomes" id="UP000013827">
    <property type="component" value="Unassembled WGS sequence"/>
</dbReference>
<dbReference type="GO" id="GO:0080008">
    <property type="term" value="C:Cul4-RING E3 ubiquitin ligase complex"/>
    <property type="evidence" value="ECO:0007669"/>
    <property type="project" value="TreeGrafter"/>
</dbReference>
<proteinExistence type="predicted"/>
<dbReference type="PANTHER" id="PTHR15574:SF21">
    <property type="entry name" value="DDB1- AND CUL4-ASSOCIATED FACTOR 8"/>
    <property type="match status" value="1"/>
</dbReference>
<feature type="compositionally biased region" description="Acidic residues" evidence="4">
    <location>
        <begin position="593"/>
        <end position="606"/>
    </location>
</feature>
<feature type="repeat" description="WD" evidence="3">
    <location>
        <begin position="48"/>
        <end position="80"/>
    </location>
</feature>
<protein>
    <recommendedName>
        <fullName evidence="7">Anaphase-promoting complex subunit 4 WD40 domain-containing protein</fullName>
    </recommendedName>
</protein>
<evidence type="ECO:0000256" key="2">
    <source>
        <dbReference type="ARBA" id="ARBA00022737"/>
    </source>
</evidence>
<dbReference type="PROSITE" id="PS50294">
    <property type="entry name" value="WD_REPEATS_REGION"/>
    <property type="match status" value="1"/>
</dbReference>
<dbReference type="eggNOG" id="KOG1334">
    <property type="taxonomic scope" value="Eukaryota"/>
</dbReference>
<dbReference type="GeneID" id="17267714"/>
<dbReference type="HOGENOM" id="CLU_439703_0_0_1"/>
<keyword evidence="2" id="KW-0677">Repeat</keyword>
<evidence type="ECO:0008006" key="7">
    <source>
        <dbReference type="Google" id="ProtNLM"/>
    </source>
</evidence>
<evidence type="ECO:0000313" key="5">
    <source>
        <dbReference type="EnsemblProtists" id="EOD22167"/>
    </source>
</evidence>
<dbReference type="SUPFAM" id="SSF50978">
    <property type="entry name" value="WD40 repeat-like"/>
    <property type="match status" value="1"/>
</dbReference>
<evidence type="ECO:0000256" key="4">
    <source>
        <dbReference type="SAM" id="MobiDB-lite"/>
    </source>
</evidence>
<dbReference type="PaxDb" id="2903-EOD22167"/>
<evidence type="ECO:0000256" key="3">
    <source>
        <dbReference type="PROSITE-ProRule" id="PRU00221"/>
    </source>
</evidence>
<dbReference type="Pfam" id="PF00400">
    <property type="entry name" value="WD40"/>
    <property type="match status" value="2"/>
</dbReference>
<dbReference type="PROSITE" id="PS50082">
    <property type="entry name" value="WD_REPEATS_2"/>
    <property type="match status" value="1"/>
</dbReference>
<reference evidence="6" key="1">
    <citation type="journal article" date="2013" name="Nature">
        <title>Pan genome of the phytoplankton Emiliania underpins its global distribution.</title>
        <authorList>
            <person name="Read B.A."/>
            <person name="Kegel J."/>
            <person name="Klute M.J."/>
            <person name="Kuo A."/>
            <person name="Lefebvre S.C."/>
            <person name="Maumus F."/>
            <person name="Mayer C."/>
            <person name="Miller J."/>
            <person name="Monier A."/>
            <person name="Salamov A."/>
            <person name="Young J."/>
            <person name="Aguilar M."/>
            <person name="Claverie J.M."/>
            <person name="Frickenhaus S."/>
            <person name="Gonzalez K."/>
            <person name="Herman E.K."/>
            <person name="Lin Y.C."/>
            <person name="Napier J."/>
            <person name="Ogata H."/>
            <person name="Sarno A.F."/>
            <person name="Shmutz J."/>
            <person name="Schroeder D."/>
            <person name="de Vargas C."/>
            <person name="Verret F."/>
            <person name="von Dassow P."/>
            <person name="Valentin K."/>
            <person name="Van de Peer Y."/>
            <person name="Wheeler G."/>
            <person name="Dacks J.B."/>
            <person name="Delwiche C.F."/>
            <person name="Dyhrman S.T."/>
            <person name="Glockner G."/>
            <person name="John U."/>
            <person name="Richards T."/>
            <person name="Worden A.Z."/>
            <person name="Zhang X."/>
            <person name="Grigoriev I.V."/>
            <person name="Allen A.E."/>
            <person name="Bidle K."/>
            <person name="Borodovsky M."/>
            <person name="Bowler C."/>
            <person name="Brownlee C."/>
            <person name="Cock J.M."/>
            <person name="Elias M."/>
            <person name="Gladyshev V.N."/>
            <person name="Groth M."/>
            <person name="Guda C."/>
            <person name="Hadaegh A."/>
            <person name="Iglesias-Rodriguez M.D."/>
            <person name="Jenkins J."/>
            <person name="Jones B.M."/>
            <person name="Lawson T."/>
            <person name="Leese F."/>
            <person name="Lindquist E."/>
            <person name="Lobanov A."/>
            <person name="Lomsadze A."/>
            <person name="Malik S.B."/>
            <person name="Marsh M.E."/>
            <person name="Mackinder L."/>
            <person name="Mock T."/>
            <person name="Mueller-Roeber B."/>
            <person name="Pagarete A."/>
            <person name="Parker M."/>
            <person name="Probert I."/>
            <person name="Quesneville H."/>
            <person name="Raines C."/>
            <person name="Rensing S.A."/>
            <person name="Riano-Pachon D.M."/>
            <person name="Richier S."/>
            <person name="Rokitta S."/>
            <person name="Shiraiwa Y."/>
            <person name="Soanes D.M."/>
            <person name="van der Giezen M."/>
            <person name="Wahlund T.M."/>
            <person name="Williams B."/>
            <person name="Wilson W."/>
            <person name="Wolfe G."/>
            <person name="Wurch L.L."/>
        </authorList>
    </citation>
    <scope>NUCLEOTIDE SEQUENCE</scope>
</reference>
<dbReference type="PANTHER" id="PTHR15574">
    <property type="entry name" value="WD REPEAT DOMAIN-CONTAINING FAMILY"/>
    <property type="match status" value="1"/>
</dbReference>
<feature type="region of interest" description="Disordered" evidence="4">
    <location>
        <begin position="542"/>
        <end position="622"/>
    </location>
</feature>
<dbReference type="Gene3D" id="2.130.10.10">
    <property type="entry name" value="YVTN repeat-like/Quinoprotein amine dehydrogenase"/>
    <property type="match status" value="1"/>
</dbReference>
<accession>A0A0D3JF82</accession>
<feature type="region of interest" description="Disordered" evidence="4">
    <location>
        <begin position="289"/>
        <end position="309"/>
    </location>
</feature>
<evidence type="ECO:0000256" key="1">
    <source>
        <dbReference type="ARBA" id="ARBA00022574"/>
    </source>
</evidence>
<dbReference type="InterPro" id="IPR001680">
    <property type="entry name" value="WD40_rpt"/>
</dbReference>
<feature type="region of interest" description="Disordered" evidence="4">
    <location>
        <begin position="398"/>
        <end position="418"/>
    </location>
</feature>
<dbReference type="InterPro" id="IPR036322">
    <property type="entry name" value="WD40_repeat_dom_sf"/>
</dbReference>
<dbReference type="EnsemblProtists" id="EOD22167">
    <property type="protein sequence ID" value="EOD22167"/>
    <property type="gene ID" value="EMIHUDRAFT_101338"/>
</dbReference>
<dbReference type="KEGG" id="ehx:EMIHUDRAFT_101338"/>
<dbReference type="RefSeq" id="XP_005774596.1">
    <property type="nucleotide sequence ID" value="XM_005774539.1"/>
</dbReference>
<dbReference type="OMA" id="SNIFCLC"/>
<dbReference type="AlphaFoldDB" id="A0A0D3JF82"/>
<name>A0A0D3JF82_EMIH1</name>
<keyword evidence="1 3" id="KW-0853">WD repeat</keyword>
<evidence type="ECO:0000313" key="6">
    <source>
        <dbReference type="Proteomes" id="UP000013827"/>
    </source>
</evidence>
<dbReference type="InterPro" id="IPR015943">
    <property type="entry name" value="WD40/YVTN_repeat-like_dom_sf"/>
</dbReference>
<keyword evidence="6" id="KW-1185">Reference proteome</keyword>
<organism evidence="5 6">
    <name type="scientific">Emiliania huxleyi (strain CCMP1516)</name>
    <dbReference type="NCBI Taxonomy" id="280463"/>
    <lineage>
        <taxon>Eukaryota</taxon>
        <taxon>Haptista</taxon>
        <taxon>Haptophyta</taxon>
        <taxon>Prymnesiophyceae</taxon>
        <taxon>Isochrysidales</taxon>
        <taxon>Noelaerhabdaceae</taxon>
        <taxon>Emiliania</taxon>
    </lineage>
</organism>
<feature type="compositionally biased region" description="Acidic residues" evidence="4">
    <location>
        <begin position="572"/>
        <end position="584"/>
    </location>
</feature>
<dbReference type="SMART" id="SM00320">
    <property type="entry name" value="WD40"/>
    <property type="match status" value="5"/>
</dbReference>
<dbReference type="InterPro" id="IPR045151">
    <property type="entry name" value="DCAF8"/>
</dbReference>
<sequence length="622" mass="65961">MVWSSASHSGSSSSFSSLLLERQQSGLTHRRLWRTPALLWRIELRAVLEEHDGCVNTVSWNTAGTQLVSGSDDCRIAVWDAWDPSAARHARRRCVVNTGHVRNIFCAKFQPDSGDTKVATCSLDGTVRLQDLRSGGDTLLGRSHAFVSKFEYVPDTPPVLLAAAHDGLVSVFDVRAAQQPVALINLSHIGGCTTLAFDPAAPGPLVAVGCEDALVRLYDLRLLGGEASEAAPVKAFGARRLLEASRRGRAHLSQGASGLAYSSSGELLVNLRGERMLLFDSRAPAGDAPLPSRISMQSRREEKSSAARAGDSFQHIPVLADTIAEYHGRANDETFAKECAFLHDGGYVTTGGDCGHLFARGDGAIVNCVAPHPALPVLAVSGIDSDVKIFGLGEARRGRESAQSGHRRAAGESGREGVGTARWSGAEAYRAALATARFHVADAAVRAEQRRAAGQGDAAGAACPRPVARGLRRHGRLMCRLNLASSLLALRRWREARDACGRARLELDDLTGAASDLATAISLRGSDPALLRLRRRLQSVSRERQATAEGFASGGAAGGEQSQDASPGDSGESVEGESGEEQSGEGESIDRSDESDDDDESGEEEAAVAAPSGSFRFNFDHS</sequence>
<dbReference type="STRING" id="2903.R1CHZ6"/>
<reference evidence="5" key="2">
    <citation type="submission" date="2024-10" db="UniProtKB">
        <authorList>
            <consortium name="EnsemblProtists"/>
        </authorList>
    </citation>
    <scope>IDENTIFICATION</scope>
</reference>